<dbReference type="RefSeq" id="WP_176965659.1">
    <property type="nucleotide sequence ID" value="NZ_CP058215.1"/>
</dbReference>
<dbReference type="AlphaFoldDB" id="A0A7D5I5T6"/>
<dbReference type="Proteomes" id="UP000509594">
    <property type="component" value="Chromosome"/>
</dbReference>
<accession>A0A7D5I5T6</accession>
<evidence type="ECO:0000313" key="1">
    <source>
        <dbReference type="EMBL" id="QLC50603.1"/>
    </source>
</evidence>
<dbReference type="GeneID" id="55822083"/>
<keyword evidence="2" id="KW-1185">Reference proteome</keyword>
<dbReference type="KEGG" id="mzi:HWN40_10370"/>
<evidence type="ECO:0000313" key="2">
    <source>
        <dbReference type="Proteomes" id="UP000509594"/>
    </source>
</evidence>
<organism evidence="1 2">
    <name type="scientific">Methanolobus zinderi</name>
    <dbReference type="NCBI Taxonomy" id="536044"/>
    <lineage>
        <taxon>Archaea</taxon>
        <taxon>Methanobacteriati</taxon>
        <taxon>Methanobacteriota</taxon>
        <taxon>Stenosarchaea group</taxon>
        <taxon>Methanomicrobia</taxon>
        <taxon>Methanosarcinales</taxon>
        <taxon>Methanosarcinaceae</taxon>
        <taxon>Methanolobus</taxon>
    </lineage>
</organism>
<name>A0A7D5I5T6_9EURY</name>
<protein>
    <submittedName>
        <fullName evidence="1">Uncharacterized protein</fullName>
    </submittedName>
</protein>
<gene>
    <name evidence="1" type="ORF">HWN40_10370</name>
</gene>
<proteinExistence type="predicted"/>
<sequence>MSLPPSIEMPTEADIIKACKEFETYETRDVMYKVALLHIQNYWEKPVDMADAIGVLLLSWNQQFYRIHKGLDLKRVEDCIIKNMDYLSELKGRTINSL</sequence>
<dbReference type="EMBL" id="CP058215">
    <property type="protein sequence ID" value="QLC50603.1"/>
    <property type="molecule type" value="Genomic_DNA"/>
</dbReference>
<reference evidence="1 2" key="1">
    <citation type="submission" date="2020-06" db="EMBL/GenBank/DDBJ databases">
        <title>Methanolobus halotolerans sp. nov., isolated from a saline lake Tus in Siberia.</title>
        <authorList>
            <person name="Shen Y."/>
            <person name="Chen S.-C."/>
            <person name="Lai M.-C."/>
            <person name="Huang H.-H."/>
            <person name="Chiu H.-H."/>
            <person name="Tang S.-L."/>
            <person name="Rogozin D.Y."/>
            <person name="Degermendzhy A.G."/>
        </authorList>
    </citation>
    <scope>NUCLEOTIDE SEQUENCE [LARGE SCALE GENOMIC DNA]</scope>
    <source>
        <strain evidence="1 2">DSM 21339</strain>
    </source>
</reference>